<feature type="chain" id="PRO_5029895650" evidence="1">
    <location>
        <begin position="19"/>
        <end position="323"/>
    </location>
</feature>
<organism evidence="2 3">
    <name type="scientific">Tenuifilum thalassicum</name>
    <dbReference type="NCBI Taxonomy" id="2590900"/>
    <lineage>
        <taxon>Bacteria</taxon>
        <taxon>Pseudomonadati</taxon>
        <taxon>Bacteroidota</taxon>
        <taxon>Bacteroidia</taxon>
        <taxon>Bacteroidales</taxon>
        <taxon>Tenuifilaceae</taxon>
        <taxon>Tenuifilum</taxon>
    </lineage>
</organism>
<proteinExistence type="predicted"/>
<keyword evidence="1" id="KW-0732">Signal</keyword>
<sequence length="323" mass="38536">MKKILIIFSVLVSSTIYAQSQEIISNDSLLKLFQVMKPFEVFEKIRFSWFDFKSCYIDSLLKPYLMKWLDRKEYFNYVLEQEKKTISNRPDWIKDEIIYMLNKQNRREALDSILNDSVLYSQYRDSAISVYISRYFESYKGEHKVPDRAIMIHSYLAYPESYAIIKQWWVESGKPTERNEYFIPLVRMGDPEAQELYDNRIKQFVKTNGEIPDLSTVYGELTELNNSYSIMKMIEILSVDKNYIRLSEGDPGIPFNCEIVMYLLGIFTYYFDIATTVPVKQDMPCKKNLKHLPEIKAAAKKLIEKYKAEEYYWMKNMPFYKKE</sequence>
<dbReference type="RefSeq" id="WP_173076353.1">
    <property type="nucleotide sequence ID" value="NZ_CP041345.1"/>
</dbReference>
<dbReference type="Proteomes" id="UP000500961">
    <property type="component" value="Chromosome"/>
</dbReference>
<dbReference type="AlphaFoldDB" id="A0A7D3XMB9"/>
<gene>
    <name evidence="2" type="ORF">FHG85_12325</name>
</gene>
<reference evidence="2 3" key="1">
    <citation type="submission" date="2019-07" db="EMBL/GenBank/DDBJ databases">
        <title>Thalassofilum flectens gen. nov., sp. nov., a novel moderate thermophilic anaerobe from a shallow sea hot spring in Kunashir Island (Russia), representing a new family in the order Bacteroidales, and proposal of Thalassofilacea fam. nov.</title>
        <authorList>
            <person name="Kochetkova T.V."/>
            <person name="Podosokorskaya O.A."/>
            <person name="Novikov A."/>
            <person name="Elcheninov A.G."/>
            <person name="Toshchakov S.V."/>
            <person name="Kublanov I.V."/>
        </authorList>
    </citation>
    <scope>NUCLEOTIDE SEQUENCE [LARGE SCALE GENOMIC DNA]</scope>
    <source>
        <strain evidence="2 3">38-H</strain>
    </source>
</reference>
<protein>
    <submittedName>
        <fullName evidence="2">Uncharacterized protein</fullName>
    </submittedName>
</protein>
<name>A0A7D3XMB9_9BACT</name>
<feature type="signal peptide" evidence="1">
    <location>
        <begin position="1"/>
        <end position="18"/>
    </location>
</feature>
<dbReference type="KEGG" id="ttz:FHG85_12325"/>
<keyword evidence="3" id="KW-1185">Reference proteome</keyword>
<evidence type="ECO:0000313" key="3">
    <source>
        <dbReference type="Proteomes" id="UP000500961"/>
    </source>
</evidence>
<evidence type="ECO:0000313" key="2">
    <source>
        <dbReference type="EMBL" id="QKG81015.1"/>
    </source>
</evidence>
<dbReference type="EMBL" id="CP041345">
    <property type="protein sequence ID" value="QKG81015.1"/>
    <property type="molecule type" value="Genomic_DNA"/>
</dbReference>
<accession>A0A7D3XMB9</accession>
<evidence type="ECO:0000256" key="1">
    <source>
        <dbReference type="SAM" id="SignalP"/>
    </source>
</evidence>